<evidence type="ECO:0000313" key="1">
    <source>
        <dbReference type="EMBL" id="KMQ90521.1"/>
    </source>
</evidence>
<dbReference type="GO" id="GO:0016787">
    <property type="term" value="F:hydrolase activity"/>
    <property type="evidence" value="ECO:0007669"/>
    <property type="project" value="UniProtKB-KW"/>
</dbReference>
<proteinExistence type="predicted"/>
<organism evidence="1 2">
    <name type="scientific">Lasius niger</name>
    <name type="common">Black garden ant</name>
    <dbReference type="NCBI Taxonomy" id="67767"/>
    <lineage>
        <taxon>Eukaryota</taxon>
        <taxon>Metazoa</taxon>
        <taxon>Ecdysozoa</taxon>
        <taxon>Arthropoda</taxon>
        <taxon>Hexapoda</taxon>
        <taxon>Insecta</taxon>
        <taxon>Pterygota</taxon>
        <taxon>Neoptera</taxon>
        <taxon>Endopterygota</taxon>
        <taxon>Hymenoptera</taxon>
        <taxon>Apocrita</taxon>
        <taxon>Aculeata</taxon>
        <taxon>Formicoidea</taxon>
        <taxon>Formicidae</taxon>
        <taxon>Formicinae</taxon>
        <taxon>Lasius</taxon>
        <taxon>Lasius</taxon>
    </lineage>
</organism>
<protein>
    <submittedName>
        <fullName evidence="1">Altronate hydrolase</fullName>
    </submittedName>
</protein>
<name>A0A0J7KJU1_LASNI</name>
<dbReference type="AlphaFoldDB" id="A0A0J7KJU1"/>
<sequence>MRSACRHSKRFIPFYLAECLDKEQKALDNFEKIGRSNYTAVKIRSRMTALKATWERCLQGHAALLKAFPPDQRDAAYFKEKHIETHEETYQAALDYMSECLEELEPCPPVANLPERYMLFEIKPNT</sequence>
<gene>
    <name evidence="1" type="ORF">RF55_9721</name>
</gene>
<evidence type="ECO:0000313" key="2">
    <source>
        <dbReference type="Proteomes" id="UP000036403"/>
    </source>
</evidence>
<dbReference type="EMBL" id="LBMM01006539">
    <property type="protein sequence ID" value="KMQ90521.1"/>
    <property type="molecule type" value="Genomic_DNA"/>
</dbReference>
<keyword evidence="2" id="KW-1185">Reference proteome</keyword>
<accession>A0A0J7KJU1</accession>
<reference evidence="1 2" key="1">
    <citation type="submission" date="2015-04" db="EMBL/GenBank/DDBJ databases">
        <title>Lasius niger genome sequencing.</title>
        <authorList>
            <person name="Konorov E.A."/>
            <person name="Nikitin M.A."/>
            <person name="Kirill M.V."/>
            <person name="Chang P."/>
        </authorList>
    </citation>
    <scope>NUCLEOTIDE SEQUENCE [LARGE SCALE GENOMIC DNA]</scope>
    <source>
        <tissue evidence="1">Whole</tissue>
    </source>
</reference>
<keyword evidence="1" id="KW-0378">Hydrolase</keyword>
<dbReference type="PaxDb" id="67767-A0A0J7KJU1"/>
<dbReference type="Proteomes" id="UP000036403">
    <property type="component" value="Unassembled WGS sequence"/>
</dbReference>
<comment type="caution">
    <text evidence="1">The sequence shown here is derived from an EMBL/GenBank/DDBJ whole genome shotgun (WGS) entry which is preliminary data.</text>
</comment>